<protein>
    <submittedName>
        <fullName evidence="2">Uncharacterized protein</fullName>
    </submittedName>
</protein>
<comment type="caution">
    <text evidence="2">The sequence shown here is derived from an EMBL/GenBank/DDBJ whole genome shotgun (WGS) entry which is preliminary data.</text>
</comment>
<name>A0ABQ9JXY6_9CUCU</name>
<evidence type="ECO:0000256" key="1">
    <source>
        <dbReference type="SAM" id="MobiDB-lite"/>
    </source>
</evidence>
<keyword evidence="3" id="KW-1185">Reference proteome</keyword>
<accession>A0ABQ9JXY6</accession>
<dbReference type="EMBL" id="JAPWTJ010000110">
    <property type="protein sequence ID" value="KAJ8982722.1"/>
    <property type="molecule type" value="Genomic_DNA"/>
</dbReference>
<evidence type="ECO:0000313" key="2">
    <source>
        <dbReference type="EMBL" id="KAJ8982722.1"/>
    </source>
</evidence>
<sequence length="281" mass="31642">MLGSLINMFAQSSTNQDPSSGSKPGKPKGKMEVKLGSGQPFDVSNLISLAAGLLTQGQDKGKDQGINLLNYLPMIMQTISSFTGPEAEKRAEGHSGHSSLLPPYLEKIHIAFDNFIHSDMGKYFLAAIGAEKAFKVFEDDTGRFNYSKFTDMMENLSFRRHWIRMVTDRLVDMLQYASDPKRQKTCTYLPELCNIPDVRPKMLLTQAQFLVNSFLKTQGFPKTAYFDPARPTESLSALVDYLIKKYFEVQIVSKEYVKPLVGYVKVTHSANFREERVGGKR</sequence>
<dbReference type="Proteomes" id="UP001162164">
    <property type="component" value="Unassembled WGS sequence"/>
</dbReference>
<feature type="region of interest" description="Disordered" evidence="1">
    <location>
        <begin position="10"/>
        <end position="34"/>
    </location>
</feature>
<evidence type="ECO:0000313" key="3">
    <source>
        <dbReference type="Proteomes" id="UP001162164"/>
    </source>
</evidence>
<proteinExistence type="predicted"/>
<gene>
    <name evidence="2" type="ORF">NQ317_019513</name>
</gene>
<reference evidence="2" key="1">
    <citation type="journal article" date="2023" name="Insect Mol. Biol.">
        <title>Genome sequencing provides insights into the evolution of gene families encoding plant cell wall-degrading enzymes in longhorned beetles.</title>
        <authorList>
            <person name="Shin N.R."/>
            <person name="Okamura Y."/>
            <person name="Kirsch R."/>
            <person name="Pauchet Y."/>
        </authorList>
    </citation>
    <scope>NUCLEOTIDE SEQUENCE</scope>
    <source>
        <strain evidence="2">MMC_N1</strain>
    </source>
</reference>
<organism evidence="2 3">
    <name type="scientific">Molorchus minor</name>
    <dbReference type="NCBI Taxonomy" id="1323400"/>
    <lineage>
        <taxon>Eukaryota</taxon>
        <taxon>Metazoa</taxon>
        <taxon>Ecdysozoa</taxon>
        <taxon>Arthropoda</taxon>
        <taxon>Hexapoda</taxon>
        <taxon>Insecta</taxon>
        <taxon>Pterygota</taxon>
        <taxon>Neoptera</taxon>
        <taxon>Endopterygota</taxon>
        <taxon>Coleoptera</taxon>
        <taxon>Polyphaga</taxon>
        <taxon>Cucujiformia</taxon>
        <taxon>Chrysomeloidea</taxon>
        <taxon>Cerambycidae</taxon>
        <taxon>Lamiinae</taxon>
        <taxon>Monochamini</taxon>
        <taxon>Molorchus</taxon>
    </lineage>
</organism>